<proteinExistence type="predicted"/>
<evidence type="ECO:0000313" key="2">
    <source>
        <dbReference type="Proteomes" id="UP000753908"/>
    </source>
</evidence>
<accession>A0A951PSC8</accession>
<gene>
    <name evidence="1" type="ORF">KME25_28445</name>
</gene>
<dbReference type="EMBL" id="JAHHIF010000059">
    <property type="protein sequence ID" value="MBW4548336.1"/>
    <property type="molecule type" value="Genomic_DNA"/>
</dbReference>
<comment type="caution">
    <text evidence="1">The sequence shown here is derived from an EMBL/GenBank/DDBJ whole genome shotgun (WGS) entry which is preliminary data.</text>
</comment>
<protein>
    <submittedName>
        <fullName evidence="1">SprT-like domain-containing protein</fullName>
    </submittedName>
</protein>
<evidence type="ECO:0000313" key="1">
    <source>
        <dbReference type="EMBL" id="MBW4548336.1"/>
    </source>
</evidence>
<dbReference type="AlphaFoldDB" id="A0A951PSC8"/>
<organism evidence="1 2">
    <name type="scientific">Symplocastrum torsivum CPER-KK1</name>
    <dbReference type="NCBI Taxonomy" id="450513"/>
    <lineage>
        <taxon>Bacteria</taxon>
        <taxon>Bacillati</taxon>
        <taxon>Cyanobacteriota</taxon>
        <taxon>Cyanophyceae</taxon>
        <taxon>Oscillatoriophycideae</taxon>
        <taxon>Oscillatoriales</taxon>
        <taxon>Microcoleaceae</taxon>
        <taxon>Symplocastrum</taxon>
    </lineage>
</organism>
<reference evidence="1" key="2">
    <citation type="journal article" date="2022" name="Microbiol. Resour. Announc.">
        <title>Metagenome Sequencing to Explore Phylogenomics of Terrestrial Cyanobacteria.</title>
        <authorList>
            <person name="Ward R.D."/>
            <person name="Stajich J.E."/>
            <person name="Johansen J.R."/>
            <person name="Huntemann M."/>
            <person name="Clum A."/>
            <person name="Foster B."/>
            <person name="Foster B."/>
            <person name="Roux S."/>
            <person name="Palaniappan K."/>
            <person name="Varghese N."/>
            <person name="Mukherjee S."/>
            <person name="Reddy T.B.K."/>
            <person name="Daum C."/>
            <person name="Copeland A."/>
            <person name="Chen I.A."/>
            <person name="Ivanova N.N."/>
            <person name="Kyrpides N.C."/>
            <person name="Shapiro N."/>
            <person name="Eloe-Fadrosh E.A."/>
            <person name="Pietrasiak N."/>
        </authorList>
    </citation>
    <scope>NUCLEOTIDE SEQUENCE</scope>
    <source>
        <strain evidence="1">CPER-KK1</strain>
    </source>
</reference>
<dbReference type="Proteomes" id="UP000753908">
    <property type="component" value="Unassembled WGS sequence"/>
</dbReference>
<name>A0A951PSC8_9CYAN</name>
<reference evidence="1" key="1">
    <citation type="submission" date="2021-05" db="EMBL/GenBank/DDBJ databases">
        <authorList>
            <person name="Pietrasiak N."/>
            <person name="Ward R."/>
            <person name="Stajich J.E."/>
            <person name="Kurbessoian T."/>
        </authorList>
    </citation>
    <scope>NUCLEOTIDE SEQUENCE</scope>
    <source>
        <strain evidence="1">CPER-KK1</strain>
    </source>
</reference>
<sequence length="215" mass="24209">MTSESKGKLEILKAAADISDWGYGRWTYEQWEIFNEHYWDGSLEPGGIFWGLTAHGQSLGSYESWRNAITLHKALVEPASNAWGRGKLLGKKFAADVLLHEMIHQALFQQGKVCPESHNCEAWCDEINRLIPLMGIETSLIARPVKQRRIKVESVGVDGKLSTKSKVTWEPRPGFMSRLTIANFPHSLRSHSYYEKPAVQLGKKSGLLVDSDHCS</sequence>